<evidence type="ECO:0000259" key="1">
    <source>
        <dbReference type="Pfam" id="PF13614"/>
    </source>
</evidence>
<organism evidence="2 3">
    <name type="scientific">Heyndrickxia oleronia</name>
    <dbReference type="NCBI Taxonomy" id="38875"/>
    <lineage>
        <taxon>Bacteria</taxon>
        <taxon>Bacillati</taxon>
        <taxon>Bacillota</taxon>
        <taxon>Bacilli</taxon>
        <taxon>Bacillales</taxon>
        <taxon>Bacillaceae</taxon>
        <taxon>Heyndrickxia</taxon>
    </lineage>
</organism>
<dbReference type="SUPFAM" id="SSF52172">
    <property type="entry name" value="CheY-like"/>
    <property type="match status" value="1"/>
</dbReference>
<dbReference type="RefSeq" id="WP_078110117.1">
    <property type="nucleotide sequence ID" value="NZ_BOQX01000018.1"/>
</dbReference>
<dbReference type="InterPro" id="IPR050625">
    <property type="entry name" value="ParA/MinD_ATPase"/>
</dbReference>
<name>A0A8E2LDW1_9BACI</name>
<evidence type="ECO:0000313" key="3">
    <source>
        <dbReference type="Proteomes" id="UP000189761"/>
    </source>
</evidence>
<dbReference type="PANTHER" id="PTHR43384:SF13">
    <property type="entry name" value="SLR0110 PROTEIN"/>
    <property type="match status" value="1"/>
</dbReference>
<dbReference type="Proteomes" id="UP000189761">
    <property type="component" value="Unassembled WGS sequence"/>
</dbReference>
<dbReference type="GO" id="GO:0051782">
    <property type="term" value="P:negative regulation of cell division"/>
    <property type="evidence" value="ECO:0007669"/>
    <property type="project" value="TreeGrafter"/>
</dbReference>
<dbReference type="GO" id="GO:0005524">
    <property type="term" value="F:ATP binding"/>
    <property type="evidence" value="ECO:0007669"/>
    <property type="project" value="TreeGrafter"/>
</dbReference>
<dbReference type="Gene3D" id="3.40.50.300">
    <property type="entry name" value="P-loop containing nucleotide triphosphate hydrolases"/>
    <property type="match status" value="1"/>
</dbReference>
<reference evidence="2 3" key="1">
    <citation type="submission" date="2017-01" db="EMBL/GenBank/DDBJ databases">
        <title>Draft genome sequence of Bacillus oleronius.</title>
        <authorList>
            <person name="Allam M."/>
        </authorList>
    </citation>
    <scope>NUCLEOTIDE SEQUENCE [LARGE SCALE GENOMIC DNA]</scope>
    <source>
        <strain evidence="2 3">DSM 9356</strain>
    </source>
</reference>
<dbReference type="EMBL" id="MTLA01000106">
    <property type="protein sequence ID" value="OOP68485.1"/>
    <property type="molecule type" value="Genomic_DNA"/>
</dbReference>
<dbReference type="Gene3D" id="3.40.50.2300">
    <property type="match status" value="1"/>
</dbReference>
<dbReference type="Pfam" id="PF13614">
    <property type="entry name" value="AAA_31"/>
    <property type="match status" value="1"/>
</dbReference>
<dbReference type="PANTHER" id="PTHR43384">
    <property type="entry name" value="SEPTUM SITE-DETERMINING PROTEIN MIND HOMOLOG, CHLOROPLASTIC-RELATED"/>
    <property type="match status" value="1"/>
</dbReference>
<comment type="caution">
    <text evidence="2">The sequence shown here is derived from an EMBL/GenBank/DDBJ whole genome shotgun (WGS) entry which is preliminary data.</text>
</comment>
<dbReference type="InterPro" id="IPR011006">
    <property type="entry name" value="CheY-like_superfamily"/>
</dbReference>
<dbReference type="GO" id="GO:0005829">
    <property type="term" value="C:cytosol"/>
    <property type="evidence" value="ECO:0007669"/>
    <property type="project" value="TreeGrafter"/>
</dbReference>
<dbReference type="GeneID" id="79870985"/>
<proteinExistence type="predicted"/>
<gene>
    <name evidence="2" type="ORF">BWZ43_10260</name>
</gene>
<feature type="domain" description="AAA" evidence="1">
    <location>
        <begin position="139"/>
        <end position="303"/>
    </location>
</feature>
<sequence>MEKSQRIVIIGEENDQYKLVAESITESFEVQLIETRYVRNEVKKQELNIAILLNSKTENPIDTIHYMRKENPNLTILFIHDSQDFELYRDVIRAGATDFLVIPDELPLLNDKLNSMFLQRKTMTELAATSGTFQRGSGQVFAFYSGKGGSGKTFLSSLFAQTLKLESTAQVLYIDLNLQYGGAETFLGMESSRSIIDLKPVIREINEHHIRNVAEKETHSKLDVLLSPRDAELAESIDSEFIESLLKACRRSYDFVIVDIPSYMDEVGAAVLEDADRVYYVMTLDTPAIKGLKHVEVLFQRLGIITNDRMDIVINNSGSENELTKKDLEKFVKYPITAQIRRDAKGVLSAINQGNPIRKEPKEKKLIPAAKDIQKWVTSMLK</sequence>
<dbReference type="SUPFAM" id="SSF52540">
    <property type="entry name" value="P-loop containing nucleoside triphosphate hydrolases"/>
    <property type="match status" value="1"/>
</dbReference>
<dbReference type="InterPro" id="IPR027417">
    <property type="entry name" value="P-loop_NTPase"/>
</dbReference>
<dbReference type="GO" id="GO:0016887">
    <property type="term" value="F:ATP hydrolysis activity"/>
    <property type="evidence" value="ECO:0007669"/>
    <property type="project" value="TreeGrafter"/>
</dbReference>
<dbReference type="GO" id="GO:0009898">
    <property type="term" value="C:cytoplasmic side of plasma membrane"/>
    <property type="evidence" value="ECO:0007669"/>
    <property type="project" value="TreeGrafter"/>
</dbReference>
<accession>A0A8E2LDW1</accession>
<evidence type="ECO:0000313" key="2">
    <source>
        <dbReference type="EMBL" id="OOP68485.1"/>
    </source>
</evidence>
<protein>
    <recommendedName>
        <fullName evidence="1">AAA domain-containing protein</fullName>
    </recommendedName>
</protein>
<dbReference type="InterPro" id="IPR025669">
    <property type="entry name" value="AAA_dom"/>
</dbReference>
<dbReference type="AlphaFoldDB" id="A0A8E2LDW1"/>
<keyword evidence="3" id="KW-1185">Reference proteome</keyword>